<proteinExistence type="predicted"/>
<feature type="non-terminal residue" evidence="6">
    <location>
        <position position="183"/>
    </location>
</feature>
<dbReference type="InterPro" id="IPR036008">
    <property type="entry name" value="Aconitase_4Fe-4S_dom"/>
</dbReference>
<dbReference type="SUPFAM" id="SSF53732">
    <property type="entry name" value="Aconitase iron-sulfur domain"/>
    <property type="match status" value="1"/>
</dbReference>
<dbReference type="InterPro" id="IPR050067">
    <property type="entry name" value="IPM_dehydratase_rel_enz"/>
</dbReference>
<keyword evidence="3" id="KW-0411">Iron-sulfur</keyword>
<evidence type="ECO:0000256" key="2">
    <source>
        <dbReference type="ARBA" id="ARBA00023004"/>
    </source>
</evidence>
<feature type="domain" description="Aconitase/3-isopropylmalate dehydratase large subunit alpha/beta/alpha" evidence="5">
    <location>
        <begin position="2"/>
        <end position="149"/>
    </location>
</feature>
<dbReference type="PANTHER" id="PTHR43822">
    <property type="entry name" value="HOMOACONITASE, MITOCHONDRIAL-RELATED"/>
    <property type="match status" value="1"/>
</dbReference>
<dbReference type="AlphaFoldDB" id="X1UT77"/>
<keyword evidence="1" id="KW-0479">Metal-binding</keyword>
<keyword evidence="2" id="KW-0408">Iron</keyword>
<dbReference type="EMBL" id="BARW01025276">
    <property type="protein sequence ID" value="GAJ06827.1"/>
    <property type="molecule type" value="Genomic_DNA"/>
</dbReference>
<accession>X1UT77</accession>
<dbReference type="InterPro" id="IPR015931">
    <property type="entry name" value="Acnase/IPM_dHydase_lsu_aba_1/3"/>
</dbReference>
<reference evidence="6" key="1">
    <citation type="journal article" date="2014" name="Front. Microbiol.">
        <title>High frequency of phylogenetically diverse reductive dehalogenase-homologous genes in deep subseafloor sedimentary metagenomes.</title>
        <authorList>
            <person name="Kawai M."/>
            <person name="Futagami T."/>
            <person name="Toyoda A."/>
            <person name="Takaki Y."/>
            <person name="Nishi S."/>
            <person name="Hori S."/>
            <person name="Arai W."/>
            <person name="Tsubouchi T."/>
            <person name="Morono Y."/>
            <person name="Uchiyama I."/>
            <person name="Ito T."/>
            <person name="Fujiyama A."/>
            <person name="Inagaki F."/>
            <person name="Takami H."/>
        </authorList>
    </citation>
    <scope>NUCLEOTIDE SEQUENCE</scope>
    <source>
        <strain evidence="6">Expedition CK06-06</strain>
    </source>
</reference>
<keyword evidence="4" id="KW-0456">Lyase</keyword>
<gene>
    <name evidence="6" type="ORF">S12H4_41471</name>
</gene>
<dbReference type="GO" id="GO:0016829">
    <property type="term" value="F:lyase activity"/>
    <property type="evidence" value="ECO:0007669"/>
    <property type="project" value="UniProtKB-KW"/>
</dbReference>
<dbReference type="GO" id="GO:0043436">
    <property type="term" value="P:oxoacid metabolic process"/>
    <property type="evidence" value="ECO:0007669"/>
    <property type="project" value="UniProtKB-ARBA"/>
</dbReference>
<dbReference type="Pfam" id="PF00330">
    <property type="entry name" value="Aconitase"/>
    <property type="match status" value="1"/>
</dbReference>
<dbReference type="InterPro" id="IPR001030">
    <property type="entry name" value="Acoase/IPM_deHydtase_lsu_aba"/>
</dbReference>
<dbReference type="Gene3D" id="3.30.499.10">
    <property type="entry name" value="Aconitase, domain 3"/>
    <property type="match status" value="2"/>
</dbReference>
<evidence type="ECO:0000256" key="1">
    <source>
        <dbReference type="ARBA" id="ARBA00022723"/>
    </source>
</evidence>
<dbReference type="GO" id="GO:0046872">
    <property type="term" value="F:metal ion binding"/>
    <property type="evidence" value="ECO:0007669"/>
    <property type="project" value="UniProtKB-KW"/>
</dbReference>
<dbReference type="PANTHER" id="PTHR43822:SF2">
    <property type="entry name" value="HOMOACONITASE, MITOCHONDRIAL"/>
    <property type="match status" value="1"/>
</dbReference>
<evidence type="ECO:0000259" key="5">
    <source>
        <dbReference type="Pfam" id="PF00330"/>
    </source>
</evidence>
<sequence length="183" mass="19338">MGSTDVAIALALGKTWLRVPETIKVVVNGRFAKGVYAKDLILYLIGQIGADGATYKALEFSGETVAMMTMSERLTIANMAVEAGAKVGLFPSDSVTQSYLASQGRGKQYIALHPDADATYESTIEINAAQLEPTVSKPHTVDNTALVKELERGSHCSVFIGTCTNGRLDDLGIAAGILQAADD</sequence>
<dbReference type="GO" id="GO:0051536">
    <property type="term" value="F:iron-sulfur cluster binding"/>
    <property type="evidence" value="ECO:0007669"/>
    <property type="project" value="UniProtKB-KW"/>
</dbReference>
<name>X1UT77_9ZZZZ</name>
<evidence type="ECO:0000256" key="4">
    <source>
        <dbReference type="ARBA" id="ARBA00023239"/>
    </source>
</evidence>
<evidence type="ECO:0000313" key="6">
    <source>
        <dbReference type="EMBL" id="GAJ06827.1"/>
    </source>
</evidence>
<evidence type="ECO:0000256" key="3">
    <source>
        <dbReference type="ARBA" id="ARBA00023014"/>
    </source>
</evidence>
<organism evidence="6">
    <name type="scientific">marine sediment metagenome</name>
    <dbReference type="NCBI Taxonomy" id="412755"/>
    <lineage>
        <taxon>unclassified sequences</taxon>
        <taxon>metagenomes</taxon>
        <taxon>ecological metagenomes</taxon>
    </lineage>
</organism>
<comment type="caution">
    <text evidence="6">The sequence shown here is derived from an EMBL/GenBank/DDBJ whole genome shotgun (WGS) entry which is preliminary data.</text>
</comment>
<protein>
    <recommendedName>
        <fullName evidence="5">Aconitase/3-isopropylmalate dehydratase large subunit alpha/beta/alpha domain-containing protein</fullName>
    </recommendedName>
</protein>